<feature type="transmembrane region" description="Helical" evidence="6">
    <location>
        <begin position="121"/>
        <end position="137"/>
    </location>
</feature>
<evidence type="ECO:0000313" key="8">
    <source>
        <dbReference type="EMBL" id="AIL32726.1"/>
    </source>
</evidence>
<feature type="transmembrane region" description="Helical" evidence="6">
    <location>
        <begin position="175"/>
        <end position="196"/>
    </location>
</feature>
<evidence type="ECO:0000313" key="9">
    <source>
        <dbReference type="Proteomes" id="UP000028945"/>
    </source>
</evidence>
<accession>A0A077DF41</accession>
<dbReference type="KEGG" id="bpsi:IX83_04875"/>
<proteinExistence type="predicted"/>
<dbReference type="eggNOG" id="COG0697">
    <property type="taxonomic scope" value="Bacteria"/>
</dbReference>
<keyword evidence="2" id="KW-1003">Cell membrane</keyword>
<feature type="domain" description="EamA" evidence="7">
    <location>
        <begin position="150"/>
        <end position="280"/>
    </location>
</feature>
<dbReference type="AlphaFoldDB" id="A0A077DF41"/>
<dbReference type="Proteomes" id="UP000028945">
    <property type="component" value="Chromosome"/>
</dbReference>
<reference evidence="8 9" key="1">
    <citation type="journal article" date="2014" name="BMC Genomics">
        <title>A genomic perspective on a new bacterial genus and species from the Alcaligenaceae family, Basilea psittacipulmonis.</title>
        <authorList>
            <person name="Whiteson K.L."/>
            <person name="Hernandez D."/>
            <person name="Lazarevic V."/>
            <person name="Gaia N."/>
            <person name="Farinelli L."/>
            <person name="Francois P."/>
            <person name="Pilo P."/>
            <person name="Frey J."/>
            <person name="Schrenzel J."/>
        </authorList>
    </citation>
    <scope>NUCLEOTIDE SEQUENCE [LARGE SCALE GENOMIC DNA]</scope>
    <source>
        <strain evidence="8 9">DSM 24701</strain>
    </source>
</reference>
<dbReference type="GO" id="GO:0005886">
    <property type="term" value="C:plasma membrane"/>
    <property type="evidence" value="ECO:0007669"/>
    <property type="project" value="UniProtKB-SubCell"/>
</dbReference>
<protein>
    <submittedName>
        <fullName evidence="8">RhaT protein</fullName>
    </submittedName>
</protein>
<dbReference type="InterPro" id="IPR051258">
    <property type="entry name" value="Diverse_Substrate_Transporter"/>
</dbReference>
<dbReference type="RefSeq" id="WP_038499766.1">
    <property type="nucleotide sequence ID" value="NZ_AFWK01000017.1"/>
</dbReference>
<feature type="transmembrane region" description="Helical" evidence="6">
    <location>
        <begin position="30"/>
        <end position="53"/>
    </location>
</feature>
<dbReference type="Pfam" id="PF00892">
    <property type="entry name" value="EamA"/>
    <property type="match status" value="2"/>
</dbReference>
<organism evidence="8 9">
    <name type="scientific">Basilea psittacipulmonis DSM 24701</name>
    <dbReference type="NCBI Taxonomy" id="1072685"/>
    <lineage>
        <taxon>Bacteria</taxon>
        <taxon>Pseudomonadati</taxon>
        <taxon>Pseudomonadota</taxon>
        <taxon>Betaproteobacteria</taxon>
        <taxon>Burkholderiales</taxon>
        <taxon>Alcaligenaceae</taxon>
        <taxon>Basilea</taxon>
    </lineage>
</organism>
<feature type="transmembrane region" description="Helical" evidence="6">
    <location>
        <begin position="96"/>
        <end position="114"/>
    </location>
</feature>
<feature type="transmembrane region" description="Helical" evidence="6">
    <location>
        <begin position="238"/>
        <end position="258"/>
    </location>
</feature>
<dbReference type="STRING" id="1072685.IX83_04875"/>
<dbReference type="SUPFAM" id="SSF103481">
    <property type="entry name" value="Multidrug resistance efflux transporter EmrE"/>
    <property type="match status" value="2"/>
</dbReference>
<sequence length="294" mass="33012">MKTKYYGEIILFITTIAAALGWLFSKHAIAGLSAVAFVSLRFCFAGLIFLPFALPQMRQMNRKQWKNALLVGITFSFYLFFWVLGVKYSTELGKGAFLLSVAMLISPMVAWLFFRQIPSKPFWYAFPIAILGIYFLANTQGKGSFALDSVFFLLAAIFAAIQFVLNNRYTQHVPVLALTTIQLLMVGLLNGMYSLIVEPIPTHVAFDTWLWLLLSVLIGTNARFLLQTLGQKHSDIGHAAIIMILEPVWTLLLSVIFMSEILNSGKILGIGLILVALIFFRLSHFIKVRNKVCS</sequence>
<feature type="transmembrane region" description="Helical" evidence="6">
    <location>
        <begin position="5"/>
        <end position="24"/>
    </location>
</feature>
<dbReference type="HOGENOM" id="CLU_033863_21_3_4"/>
<feature type="transmembrane region" description="Helical" evidence="6">
    <location>
        <begin position="65"/>
        <end position="84"/>
    </location>
</feature>
<evidence type="ECO:0000256" key="5">
    <source>
        <dbReference type="ARBA" id="ARBA00023136"/>
    </source>
</evidence>
<keyword evidence="3 6" id="KW-0812">Transmembrane</keyword>
<dbReference type="PANTHER" id="PTHR42920:SF5">
    <property type="entry name" value="EAMA DOMAIN-CONTAINING PROTEIN"/>
    <property type="match status" value="1"/>
</dbReference>
<keyword evidence="4 6" id="KW-1133">Transmembrane helix</keyword>
<dbReference type="InterPro" id="IPR037185">
    <property type="entry name" value="EmrE-like"/>
</dbReference>
<dbReference type="EMBL" id="CP009238">
    <property type="protein sequence ID" value="AIL32726.1"/>
    <property type="molecule type" value="Genomic_DNA"/>
</dbReference>
<gene>
    <name evidence="8" type="ORF">IX83_04875</name>
</gene>
<feature type="transmembrane region" description="Helical" evidence="6">
    <location>
        <begin position="208"/>
        <end position="226"/>
    </location>
</feature>
<evidence type="ECO:0000256" key="6">
    <source>
        <dbReference type="SAM" id="Phobius"/>
    </source>
</evidence>
<name>A0A077DF41_9BURK</name>
<keyword evidence="9" id="KW-1185">Reference proteome</keyword>
<dbReference type="InterPro" id="IPR000620">
    <property type="entry name" value="EamA_dom"/>
</dbReference>
<feature type="domain" description="EamA" evidence="7">
    <location>
        <begin position="7"/>
        <end position="136"/>
    </location>
</feature>
<keyword evidence="5 6" id="KW-0472">Membrane</keyword>
<comment type="subcellular location">
    <subcellularLocation>
        <location evidence="1">Cell membrane</location>
        <topology evidence="1">Multi-pass membrane protein</topology>
    </subcellularLocation>
</comment>
<dbReference type="PANTHER" id="PTHR42920">
    <property type="entry name" value="OS03G0707200 PROTEIN-RELATED"/>
    <property type="match status" value="1"/>
</dbReference>
<evidence type="ECO:0000256" key="2">
    <source>
        <dbReference type="ARBA" id="ARBA00022475"/>
    </source>
</evidence>
<feature type="transmembrane region" description="Helical" evidence="6">
    <location>
        <begin position="143"/>
        <end position="163"/>
    </location>
</feature>
<evidence type="ECO:0000256" key="1">
    <source>
        <dbReference type="ARBA" id="ARBA00004651"/>
    </source>
</evidence>
<evidence type="ECO:0000256" key="3">
    <source>
        <dbReference type="ARBA" id="ARBA00022692"/>
    </source>
</evidence>
<feature type="transmembrane region" description="Helical" evidence="6">
    <location>
        <begin position="264"/>
        <end position="282"/>
    </location>
</feature>
<evidence type="ECO:0000259" key="7">
    <source>
        <dbReference type="Pfam" id="PF00892"/>
    </source>
</evidence>
<evidence type="ECO:0000256" key="4">
    <source>
        <dbReference type="ARBA" id="ARBA00022989"/>
    </source>
</evidence>